<dbReference type="InterPro" id="IPR002182">
    <property type="entry name" value="NB-ARC"/>
</dbReference>
<dbReference type="Gramene" id="ORUFI12G09010.1">
    <property type="protein sequence ID" value="ORUFI12G09010.1"/>
    <property type="gene ID" value="ORUFI12G09010"/>
</dbReference>
<dbReference type="Pfam" id="PF00931">
    <property type="entry name" value="NB-ARC"/>
    <property type="match status" value="2"/>
</dbReference>
<keyword evidence="2" id="KW-0433">Leucine-rich repeat</keyword>
<evidence type="ECO:0000313" key="12">
    <source>
        <dbReference type="EnsemblPlants" id="ORUFI12G09010.1"/>
    </source>
</evidence>
<keyword evidence="13" id="KW-1185">Reference proteome</keyword>
<feature type="coiled-coil region" evidence="7">
    <location>
        <begin position="910"/>
        <end position="937"/>
    </location>
</feature>
<dbReference type="EnsemblPlants" id="ORUFI12G09010.1">
    <property type="protein sequence ID" value="ORUFI12G09010.1"/>
    <property type="gene ID" value="ORUFI12G09010"/>
</dbReference>
<evidence type="ECO:0000313" key="13">
    <source>
        <dbReference type="Proteomes" id="UP000008022"/>
    </source>
</evidence>
<dbReference type="InterPro" id="IPR042197">
    <property type="entry name" value="Apaf_helical"/>
</dbReference>
<dbReference type="STRING" id="4529.A0A0E0RFU1"/>
<dbReference type="InterPro" id="IPR027417">
    <property type="entry name" value="P-loop_NTPase"/>
</dbReference>
<dbReference type="InterPro" id="IPR038005">
    <property type="entry name" value="RX-like_CC"/>
</dbReference>
<name>A0A0E0RFU1_ORYRU</name>
<protein>
    <submittedName>
        <fullName evidence="12">Uncharacterized protein</fullName>
    </submittedName>
</protein>
<dbReference type="Gene3D" id="3.40.50.300">
    <property type="entry name" value="P-loop containing nucleotide triphosphate hydrolases"/>
    <property type="match status" value="2"/>
</dbReference>
<dbReference type="SUPFAM" id="SSF52540">
    <property type="entry name" value="P-loop containing nucleoside triphosphate hydrolases"/>
    <property type="match status" value="2"/>
</dbReference>
<dbReference type="Gene3D" id="1.10.10.10">
    <property type="entry name" value="Winged helix-like DNA-binding domain superfamily/Winged helix DNA-binding domain"/>
    <property type="match status" value="2"/>
</dbReference>
<keyword evidence="5" id="KW-0611">Plant defense</keyword>
<feature type="domain" description="Disease resistance R13L4/SHOC-2-like LRR" evidence="11">
    <location>
        <begin position="493"/>
        <end position="678"/>
    </location>
</feature>
<dbReference type="InterPro" id="IPR041118">
    <property type="entry name" value="Rx_N"/>
</dbReference>
<dbReference type="InterPro" id="IPR044974">
    <property type="entry name" value="Disease_R_plants"/>
</dbReference>
<dbReference type="Gene3D" id="3.80.10.10">
    <property type="entry name" value="Ribonuclease Inhibitor"/>
    <property type="match status" value="2"/>
</dbReference>
<dbReference type="Gene3D" id="1.20.5.4130">
    <property type="match status" value="2"/>
</dbReference>
<evidence type="ECO:0000256" key="7">
    <source>
        <dbReference type="SAM" id="Coils"/>
    </source>
</evidence>
<dbReference type="FunFam" id="1.10.10.10:FF:000322">
    <property type="entry name" value="Probable disease resistance protein At1g63360"/>
    <property type="match status" value="2"/>
</dbReference>
<feature type="domain" description="Disease resistance R13L4/SHOC-2-like LRR" evidence="11">
    <location>
        <begin position="695"/>
        <end position="826"/>
    </location>
</feature>
<feature type="domain" description="Disease resistance protein winged helix" evidence="10">
    <location>
        <begin position="373"/>
        <end position="444"/>
    </location>
</feature>
<dbReference type="GO" id="GO:0043531">
    <property type="term" value="F:ADP binding"/>
    <property type="evidence" value="ECO:0007669"/>
    <property type="project" value="InterPro"/>
</dbReference>
<dbReference type="SUPFAM" id="SSF52058">
    <property type="entry name" value="L domain-like"/>
    <property type="match status" value="1"/>
</dbReference>
<dbReference type="GO" id="GO:0042742">
    <property type="term" value="P:defense response to bacterium"/>
    <property type="evidence" value="ECO:0007669"/>
    <property type="project" value="UniProtKB-ARBA"/>
</dbReference>
<feature type="domain" description="NB-ARC" evidence="8">
    <location>
        <begin position="1015"/>
        <end position="1181"/>
    </location>
</feature>
<keyword evidence="6 7" id="KW-0175">Coiled coil</keyword>
<evidence type="ECO:0000259" key="8">
    <source>
        <dbReference type="Pfam" id="PF00931"/>
    </source>
</evidence>
<reference evidence="13" key="1">
    <citation type="submission" date="2013-06" db="EMBL/GenBank/DDBJ databases">
        <authorList>
            <person name="Zhao Q."/>
        </authorList>
    </citation>
    <scope>NUCLEOTIDE SEQUENCE</scope>
    <source>
        <strain evidence="13">cv. W1943</strain>
    </source>
</reference>
<dbReference type="InterPro" id="IPR036388">
    <property type="entry name" value="WH-like_DNA-bd_sf"/>
</dbReference>
<feature type="domain" description="NB-ARC" evidence="8">
    <location>
        <begin position="166"/>
        <end position="272"/>
    </location>
</feature>
<evidence type="ECO:0000256" key="5">
    <source>
        <dbReference type="ARBA" id="ARBA00022821"/>
    </source>
</evidence>
<reference evidence="12" key="2">
    <citation type="submission" date="2015-06" db="UniProtKB">
        <authorList>
            <consortium name="EnsemblPlants"/>
        </authorList>
    </citation>
    <scope>IDENTIFICATION</scope>
</reference>
<dbReference type="GO" id="GO:0002758">
    <property type="term" value="P:innate immune response-activating signaling pathway"/>
    <property type="evidence" value="ECO:0007669"/>
    <property type="project" value="UniProtKB-ARBA"/>
</dbReference>
<keyword evidence="3" id="KW-0677">Repeat</keyword>
<dbReference type="InterPro" id="IPR032675">
    <property type="entry name" value="LRR_dom_sf"/>
</dbReference>
<dbReference type="Pfam" id="PF23598">
    <property type="entry name" value="LRR_14"/>
    <property type="match status" value="3"/>
</dbReference>
<evidence type="ECO:0000259" key="11">
    <source>
        <dbReference type="Pfam" id="PF23598"/>
    </source>
</evidence>
<organism evidence="12 13">
    <name type="scientific">Oryza rufipogon</name>
    <name type="common">Brownbeard rice</name>
    <name type="synonym">Asian wild rice</name>
    <dbReference type="NCBI Taxonomy" id="4529"/>
    <lineage>
        <taxon>Eukaryota</taxon>
        <taxon>Viridiplantae</taxon>
        <taxon>Streptophyta</taxon>
        <taxon>Embryophyta</taxon>
        <taxon>Tracheophyta</taxon>
        <taxon>Spermatophyta</taxon>
        <taxon>Magnoliopsida</taxon>
        <taxon>Liliopsida</taxon>
        <taxon>Poales</taxon>
        <taxon>Poaceae</taxon>
        <taxon>BOP clade</taxon>
        <taxon>Oryzoideae</taxon>
        <taxon>Oryzeae</taxon>
        <taxon>Oryzinae</taxon>
        <taxon>Oryza</taxon>
    </lineage>
</organism>
<dbReference type="OMA" id="INCHFAT"/>
<feature type="domain" description="Disease resistance N-terminal" evidence="9">
    <location>
        <begin position="870"/>
        <end position="949"/>
    </location>
</feature>
<dbReference type="InterPro" id="IPR055414">
    <property type="entry name" value="LRR_R13L4/SHOC2-like"/>
</dbReference>
<proteinExistence type="inferred from homology"/>
<feature type="domain" description="Disease resistance protein winged helix" evidence="10">
    <location>
        <begin position="1265"/>
        <end position="1336"/>
    </location>
</feature>
<dbReference type="FunFam" id="3.40.50.300:FF:001091">
    <property type="entry name" value="Probable disease resistance protein At1g61300"/>
    <property type="match status" value="1"/>
</dbReference>
<dbReference type="Pfam" id="PF18052">
    <property type="entry name" value="Rx_N"/>
    <property type="match status" value="2"/>
</dbReference>
<evidence type="ECO:0000256" key="2">
    <source>
        <dbReference type="ARBA" id="ARBA00022614"/>
    </source>
</evidence>
<keyword evidence="4" id="KW-0547">Nucleotide-binding</keyword>
<dbReference type="PANTHER" id="PTHR23155:SF1116">
    <property type="entry name" value="OS12G0273300 PROTEIN"/>
    <property type="match status" value="1"/>
</dbReference>
<dbReference type="PRINTS" id="PR00364">
    <property type="entry name" value="DISEASERSIST"/>
</dbReference>
<accession>A0A0E0RFU1</accession>
<dbReference type="Gene3D" id="1.10.8.430">
    <property type="entry name" value="Helical domain of apoptotic protease-activating factors"/>
    <property type="match status" value="1"/>
</dbReference>
<evidence type="ECO:0000256" key="6">
    <source>
        <dbReference type="ARBA" id="ARBA00023054"/>
    </source>
</evidence>
<dbReference type="eggNOG" id="KOG4658">
    <property type="taxonomic scope" value="Eukaryota"/>
</dbReference>
<dbReference type="CDD" id="cd14798">
    <property type="entry name" value="RX-CC_like"/>
    <property type="match status" value="2"/>
</dbReference>
<dbReference type="Proteomes" id="UP000008022">
    <property type="component" value="Unassembled WGS sequence"/>
</dbReference>
<feature type="domain" description="Disease resistance R13L4/SHOC-2-like LRR" evidence="11">
    <location>
        <begin position="1385"/>
        <end position="1742"/>
    </location>
</feature>
<dbReference type="HOGENOM" id="CLU_000837_21_1_1"/>
<evidence type="ECO:0000256" key="1">
    <source>
        <dbReference type="ARBA" id="ARBA00008894"/>
    </source>
</evidence>
<evidence type="ECO:0000259" key="9">
    <source>
        <dbReference type="Pfam" id="PF18052"/>
    </source>
</evidence>
<dbReference type="PANTHER" id="PTHR23155">
    <property type="entry name" value="DISEASE RESISTANCE PROTEIN RP"/>
    <property type="match status" value="1"/>
</dbReference>
<dbReference type="GO" id="GO:0009626">
    <property type="term" value="P:plant-type hypersensitive response"/>
    <property type="evidence" value="ECO:0007669"/>
    <property type="project" value="UniProtKB-ARBA"/>
</dbReference>
<feature type="domain" description="Disease resistance N-terminal" evidence="9">
    <location>
        <begin position="12"/>
        <end position="95"/>
    </location>
</feature>
<sequence length="1765" mass="201811">MDGAAVSAATGVMGSLLAKLSALLGEEYRLLKGVNSDIRFLRDELTAINNFLIKMSNMEENLGEQEKEWRNRVREIEDCIDLFMRKFNHGDVDANFVRRTAKKIGMLWSRHEIASQIHQLKDCVNEESARRLRYRFGESNARIVEIDPGLPALYVEAEKLVGIHGPMEKIIDLLTKQDGSSQQLKVVSIVGFGGLGKTTLANQVLKKIKHQFDCTALVSISRSPDIKKILFVLLKDMINKNNSNDEKHKKVVGIKAEKSDDEKQLINKLREYLTNEQDSYKLFLKRLSHTESDFPSHLGELSHAITKKCHGLPLAIICVASLLANKPETKDQWEHVHNSISSAFSSQIMKDILLLSYYDLPYHLKTCLLYLSIFPEDYWISKVDLLLRWIAEGFIPEVKDQALYQVAENYFNELINRSMIQPVNIDYDGSANACRMHDVMLELIVSLSEDENFNTLVDGKVYKCSSSNIRRLSLQSSCVENDVMQDLMNKCSHIRSLSFFRENKETPHLPKFRYLRVLIFEDCDSLGNQHIKYLRFFCQLKFLRINSEGITELPDKIGDLKNLQTLNIHGSKIGKLPAAIGHLQNLLYLHVNSDVELPDEVGDLQALQVLSDAFSYNSIKFVEELRRLTKLRSLHIGLHSSLKLCYHDMRTYEEALKSSLTVLGKHSLRSLVISRADCLGDYLMDLLCDTVPVSKSIKQKDLWVLGGLPSLLKLELHLLYGPDERLIISSQLFQCLKKFKLKYELGGGLSMVCEKEAMPKLQMLHLRFKAMETKSNTGFELRLEHLSSLRHLSVTVDCDDATRRRVEAAEATIRNTVRIHPRCPTLEIKRKWESDMVKDEDEDEMERRECTIEEEEVNMAGAIVSVSTGALSTLLPKLSLLIQGEYKLLKGVKGGISFLKDELSSMHTLLVKLANNEEKLDEQVKDWRNKVRELSYDIEDCIDLFLHKKVMVARWRHKIANLIEELKARVIEESYRRSRYNFDEVAEKFSHIQIDPRLPVLYVEAEKLVGIDGPREKIIEWLENDESHKPQICIGIVGFGGLGKTTLANQVYHKMKGQFDCSSFMPISRNPNITKILADLLKELGSSVDTSDDERQLICKLRTFLQCKRYLVIVDDIWSTKAWEVVKCALPENNLCSRIISTTRNADVATSCCSSLAGYIHNMQPLNEQDSQKLFYKRIFGDKLACPPYLEQVSHGIISKCHGLPLAIISIASLLAGKSRLKEQWEQVYNSIGFAFSQQGIRDILLLSYYDLPIHLKTCLRYLSVFPEDYEIDREELIWRWIAEGFISEVKGQTLDQVAENYFNDLVNRSMIQPVDIKYDGRADACKLHDMVLDLIISLSTQDNFTTIVEGEQYKCPPNKIRRLSIHSKCLEDEVMQEIMTNCSQVRSISFYGLQDQEISLLPTLNSLRLLAFENYWHRHGNKNIKYLGRFFQLTYLKIKSITELPEQIGDLRNLLTLDIRSSRVEKLPSTIGCLKNLVRLLVDYNVELPNEIGDLQALQQLSRASVVFVEQLKRLTNLRAIDIDLRGSEQLGDHDTARYMEALKSSLAVMGKLQILQISYGNDTVIGEKLMDLLCYSPCVRKLVIDNCIFSRLSKQLGLLVNLRHLEIGVRNIKQDDLCVLGSIPTLLFVRLFVKNEPDERLAIGSHQFRCLKQFIFKNHGGGLEMLFMQEAMPELRWLSLEFRARLTDCKMGFEFDFKHLASLEHLEVSINCHFATWSGVEAAEAAVRNAASAHPGCPTVEINRVWESYMVDNEQGGGVTYDQ</sequence>
<dbReference type="Pfam" id="PF23559">
    <property type="entry name" value="WHD_DRP"/>
    <property type="match status" value="2"/>
</dbReference>
<dbReference type="SUPFAM" id="SSF52047">
    <property type="entry name" value="RNI-like"/>
    <property type="match status" value="1"/>
</dbReference>
<dbReference type="InterPro" id="IPR058922">
    <property type="entry name" value="WHD_DRP"/>
</dbReference>
<comment type="similarity">
    <text evidence="1">Belongs to the disease resistance NB-LRR family.</text>
</comment>
<evidence type="ECO:0000256" key="4">
    <source>
        <dbReference type="ARBA" id="ARBA00022741"/>
    </source>
</evidence>
<evidence type="ECO:0000259" key="10">
    <source>
        <dbReference type="Pfam" id="PF23559"/>
    </source>
</evidence>
<evidence type="ECO:0000256" key="3">
    <source>
        <dbReference type="ARBA" id="ARBA00022737"/>
    </source>
</evidence>